<evidence type="ECO:0000313" key="2">
    <source>
        <dbReference type="EMBL" id="CAF4805448.1"/>
    </source>
</evidence>
<dbReference type="InterPro" id="IPR027417">
    <property type="entry name" value="P-loop_NTPase"/>
</dbReference>
<organism evidence="1 3">
    <name type="scientific">Rotaria magnacalcarata</name>
    <dbReference type="NCBI Taxonomy" id="392030"/>
    <lineage>
        <taxon>Eukaryota</taxon>
        <taxon>Metazoa</taxon>
        <taxon>Spiralia</taxon>
        <taxon>Gnathifera</taxon>
        <taxon>Rotifera</taxon>
        <taxon>Eurotatoria</taxon>
        <taxon>Bdelloidea</taxon>
        <taxon>Philodinida</taxon>
        <taxon>Philodinidae</taxon>
        <taxon>Rotaria</taxon>
    </lineage>
</organism>
<name>A0A8S2XRB0_9BILA</name>
<protein>
    <recommendedName>
        <fullName evidence="4">Adenylate kinase</fullName>
    </recommendedName>
</protein>
<comment type="caution">
    <text evidence="1">The sequence shown here is derived from an EMBL/GenBank/DDBJ whole genome shotgun (WGS) entry which is preliminary data.</text>
</comment>
<evidence type="ECO:0008006" key="4">
    <source>
        <dbReference type="Google" id="ProtNLM"/>
    </source>
</evidence>
<evidence type="ECO:0000313" key="1">
    <source>
        <dbReference type="EMBL" id="CAF4512059.1"/>
    </source>
</evidence>
<evidence type="ECO:0000313" key="3">
    <source>
        <dbReference type="Proteomes" id="UP000676336"/>
    </source>
</evidence>
<gene>
    <name evidence="1" type="ORF">SMN809_LOCUS35407</name>
    <name evidence="2" type="ORF">SMN809_LOCUS47362</name>
</gene>
<dbReference type="AlphaFoldDB" id="A0A8S2XRB0"/>
<dbReference type="Gene3D" id="3.40.50.300">
    <property type="entry name" value="P-loop containing nucleotide triphosphate hydrolases"/>
    <property type="match status" value="1"/>
</dbReference>
<reference evidence="1" key="1">
    <citation type="submission" date="2021-02" db="EMBL/GenBank/DDBJ databases">
        <authorList>
            <person name="Nowell W R."/>
        </authorList>
    </citation>
    <scope>NUCLEOTIDE SEQUENCE</scope>
</reference>
<accession>A0A8S2XRB0</accession>
<dbReference type="EMBL" id="CAJOBI010084358">
    <property type="protein sequence ID" value="CAF4512059.1"/>
    <property type="molecule type" value="Genomic_DNA"/>
</dbReference>
<feature type="non-terminal residue" evidence="1">
    <location>
        <position position="1"/>
    </location>
</feature>
<dbReference type="InterPro" id="IPR033690">
    <property type="entry name" value="Adenylat_kinase_CS"/>
</dbReference>
<sequence>EDILGLLKDAIHEKVNEASGFLIDGFPRRVDQGN</sequence>
<dbReference type="Proteomes" id="UP000676336">
    <property type="component" value="Unassembled WGS sequence"/>
</dbReference>
<dbReference type="PROSITE" id="PS00113">
    <property type="entry name" value="ADENYLATE_KINASE"/>
    <property type="match status" value="1"/>
</dbReference>
<proteinExistence type="predicted"/>
<dbReference type="EMBL" id="CAJOBI010149652">
    <property type="protein sequence ID" value="CAF4805448.1"/>
    <property type="molecule type" value="Genomic_DNA"/>
</dbReference>